<comment type="caution">
    <text evidence="2">The sequence shown here is derived from an EMBL/GenBank/DDBJ whole genome shotgun (WGS) entry which is preliminary data.</text>
</comment>
<dbReference type="GO" id="GO:0046872">
    <property type="term" value="F:metal ion binding"/>
    <property type="evidence" value="ECO:0007669"/>
    <property type="project" value="InterPro"/>
</dbReference>
<dbReference type="InterPro" id="IPR050361">
    <property type="entry name" value="MPP/UQCRC_Complex"/>
</dbReference>
<dbReference type="AlphaFoldDB" id="A0A109MWY3"/>
<dbReference type="InterPro" id="IPR007863">
    <property type="entry name" value="Peptidase_M16_C"/>
</dbReference>
<accession>A0A109MWY3</accession>
<dbReference type="Gene3D" id="3.30.830.10">
    <property type="entry name" value="Metalloenzyme, LuxS/M16 peptidase-like"/>
    <property type="match status" value="2"/>
</dbReference>
<name>A0A109MWY3_9BACI</name>
<dbReference type="SUPFAM" id="SSF63411">
    <property type="entry name" value="LuxS/MPP-like metallohydrolase"/>
    <property type="match status" value="2"/>
</dbReference>
<dbReference type="Pfam" id="PF05193">
    <property type="entry name" value="Peptidase_M16_C"/>
    <property type="match status" value="1"/>
</dbReference>
<dbReference type="PANTHER" id="PTHR11851">
    <property type="entry name" value="METALLOPROTEASE"/>
    <property type="match status" value="1"/>
</dbReference>
<dbReference type="InterPro" id="IPR011249">
    <property type="entry name" value="Metalloenz_LuxS/M16"/>
</dbReference>
<reference evidence="2 3" key="1">
    <citation type="submission" date="2015-11" db="EMBL/GenBank/DDBJ databases">
        <title>Genome Sequence of Bacillus simplex strain VanAntwerpen2.</title>
        <authorList>
            <person name="Couger M.B."/>
        </authorList>
    </citation>
    <scope>NUCLEOTIDE SEQUENCE [LARGE SCALE GENOMIC DNA]</scope>
    <source>
        <strain evidence="2 3">VanAntwerpen02</strain>
    </source>
</reference>
<protein>
    <recommendedName>
        <fullName evidence="1">Peptidase M16 C-terminal domain-containing protein</fullName>
    </recommendedName>
</protein>
<keyword evidence="3" id="KW-1185">Reference proteome</keyword>
<dbReference type="Proteomes" id="UP000064189">
    <property type="component" value="Unassembled WGS sequence"/>
</dbReference>
<evidence type="ECO:0000313" key="2">
    <source>
        <dbReference type="EMBL" id="KWW17527.1"/>
    </source>
</evidence>
<dbReference type="RefSeq" id="WP_061142668.1">
    <property type="nucleotide sequence ID" value="NZ_LNNH01000027.1"/>
</dbReference>
<dbReference type="PANTHER" id="PTHR11851:SF186">
    <property type="entry name" value="INACTIVE METALLOPROTEASE YMFF-RELATED"/>
    <property type="match status" value="1"/>
</dbReference>
<dbReference type="EMBL" id="LNNH01000027">
    <property type="protein sequence ID" value="KWW17527.1"/>
    <property type="molecule type" value="Genomic_DNA"/>
</dbReference>
<feature type="domain" description="Peptidase M16 C-terminal" evidence="1">
    <location>
        <begin position="177"/>
        <end position="352"/>
    </location>
</feature>
<evidence type="ECO:0000259" key="1">
    <source>
        <dbReference type="Pfam" id="PF05193"/>
    </source>
</evidence>
<proteinExistence type="predicted"/>
<gene>
    <name evidence="2" type="ORF">AS888_21115</name>
</gene>
<evidence type="ECO:0000313" key="3">
    <source>
        <dbReference type="Proteomes" id="UP000064189"/>
    </source>
</evidence>
<sequence length="415" mass="47126">MRNDFVTREQGNFSFHLLPSEKYVQTTIAVRIHLDLDEKMTTGAALLPYILLHGSERFRNDFIIQSKLDEEYGAKLGVSIDKKGDKQVLCLSLKFYNQKHKMIKPEILTVLLDLLTQPLITKKSVELEKKLHSRRIQNEIFNAYHYSYKKSFLYLQGNQQKLYLDQVGSIGDIETWNESKLRNLHQKILQTAPIHVYVIGDIDEEEVLEQLSSCLCGGVEESERSMIPPTPVQSPVKTYHCEKFQSKHAIITACSSTGGITLKSEKYPALVVFNRLLGGFPHSRLFMNVRNQLQAAYSIISILDAINGLLFIQTAIDPASEELVLRKIFGEMKSIKEGGCTQEELEATIKTLKNSYKLSQDSPVSLIDFHQNGIISGKVRTMTEMIDCIDRIELQDIQEVAQVFKGYSIFTLGEG</sequence>
<organism evidence="2 3">
    <name type="scientific">Peribacillus simplex</name>
    <dbReference type="NCBI Taxonomy" id="1478"/>
    <lineage>
        <taxon>Bacteria</taxon>
        <taxon>Bacillati</taxon>
        <taxon>Bacillota</taxon>
        <taxon>Bacilli</taxon>
        <taxon>Bacillales</taxon>
        <taxon>Bacillaceae</taxon>
        <taxon>Peribacillus</taxon>
    </lineage>
</organism>